<dbReference type="Proteomes" id="UP001180737">
    <property type="component" value="Unassembled WGS sequence"/>
</dbReference>
<evidence type="ECO:0000313" key="1">
    <source>
        <dbReference type="EMBL" id="MDT0570112.1"/>
    </source>
</evidence>
<comment type="caution">
    <text evidence="1">The sequence shown here is derived from an EMBL/GenBank/DDBJ whole genome shotgun (WGS) entry which is preliminary data.</text>
</comment>
<dbReference type="RefSeq" id="WP_157856695.1">
    <property type="nucleotide sequence ID" value="NZ_JAVRFJ010000019.1"/>
</dbReference>
<protein>
    <submittedName>
        <fullName evidence="1">Tetratricopeptide repeat protein</fullName>
    </submittedName>
</protein>
<gene>
    <name evidence="1" type="ORF">RM704_22000</name>
</gene>
<evidence type="ECO:0000313" key="2">
    <source>
        <dbReference type="Proteomes" id="UP001180737"/>
    </source>
</evidence>
<keyword evidence="2" id="KW-1185">Reference proteome</keyword>
<dbReference type="Gene3D" id="1.25.40.10">
    <property type="entry name" value="Tetratricopeptide repeat domain"/>
    <property type="match status" value="1"/>
</dbReference>
<dbReference type="InterPro" id="IPR011990">
    <property type="entry name" value="TPR-like_helical_dom_sf"/>
</dbReference>
<proteinExistence type="predicted"/>
<organism evidence="1 2">
    <name type="scientific">Streptomyces gottesmaniae</name>
    <dbReference type="NCBI Taxonomy" id="3075518"/>
    <lineage>
        <taxon>Bacteria</taxon>
        <taxon>Bacillati</taxon>
        <taxon>Actinomycetota</taxon>
        <taxon>Actinomycetes</taxon>
        <taxon>Kitasatosporales</taxon>
        <taxon>Streptomycetaceae</taxon>
        <taxon>Streptomyces</taxon>
    </lineage>
</organism>
<reference evidence="1" key="1">
    <citation type="submission" date="2024-05" db="EMBL/GenBank/DDBJ databases">
        <title>30 novel species of actinomycetes from the DSMZ collection.</title>
        <authorList>
            <person name="Nouioui I."/>
        </authorList>
    </citation>
    <scope>NUCLEOTIDE SEQUENCE</scope>
    <source>
        <strain evidence="1">DSM 3412</strain>
    </source>
</reference>
<name>A0ABU2Z0K6_9ACTN</name>
<sequence>MEEALKNLKQRLRAAHLEAGEVSMREISKRCHGAVSHTTAHQVIRGDGLPSWRSLEPVVAALGESVEDFKRLWLQARRGTEIDSAGTPTWDAAFRPRMDPETTGILNLAGAYASQNKHDEAKSMLLSYVDSGKSIDATAAIYLYSNYSYRYADVKEKYGEYVESFVKHGEVLDIEYSPTAHWLAERAYDSLNHARAIEFVQRAIQINPTQPWHWRLHGRILTSMGRYKEAEEVLFAAHETSLESDFWYSDLAKLLKLTRQFHKLEKFLRAEYESATGDSLCDLFENYIECLLMCGKKDEALSVARDAVARETDEEFYASAALISLSRVLCFQGKFEEARGAIKSSPLYPRIKTLESEYGNTLLREGLIEKGIEVLKGIYEEDSA</sequence>
<dbReference type="SUPFAM" id="SSF48452">
    <property type="entry name" value="TPR-like"/>
    <property type="match status" value="1"/>
</dbReference>
<accession>A0ABU2Z0K6</accession>
<dbReference type="EMBL" id="JAVRFJ010000019">
    <property type="protein sequence ID" value="MDT0570112.1"/>
    <property type="molecule type" value="Genomic_DNA"/>
</dbReference>